<keyword evidence="2" id="KW-1185">Reference proteome</keyword>
<accession>A0A914VUE0</accession>
<evidence type="ECO:0000313" key="3">
    <source>
        <dbReference type="WBParaSite" id="PSAMB.scaffold2421size23343.g17789.t1"/>
    </source>
</evidence>
<reference evidence="3" key="1">
    <citation type="submission" date="2022-11" db="UniProtKB">
        <authorList>
            <consortium name="WormBaseParasite"/>
        </authorList>
    </citation>
    <scope>IDENTIFICATION</scope>
</reference>
<name>A0A914VUE0_9BILA</name>
<dbReference type="PANTHER" id="PTHR35014">
    <property type="entry name" value="INFECTION RESPONSE PROTEIN-RELATED"/>
    <property type="match status" value="1"/>
</dbReference>
<dbReference type="AlphaFoldDB" id="A0A914VUE0"/>
<organism evidence="2 3">
    <name type="scientific">Plectus sambesii</name>
    <dbReference type="NCBI Taxonomy" id="2011161"/>
    <lineage>
        <taxon>Eukaryota</taxon>
        <taxon>Metazoa</taxon>
        <taxon>Ecdysozoa</taxon>
        <taxon>Nematoda</taxon>
        <taxon>Chromadorea</taxon>
        <taxon>Plectida</taxon>
        <taxon>Plectina</taxon>
        <taxon>Plectoidea</taxon>
        <taxon>Plectidae</taxon>
        <taxon>Plectus</taxon>
    </lineage>
</organism>
<feature type="compositionally biased region" description="Polar residues" evidence="1">
    <location>
        <begin position="1"/>
        <end position="15"/>
    </location>
</feature>
<dbReference type="WBParaSite" id="PSAMB.scaffold2421size23343.g17789.t1">
    <property type="protein sequence ID" value="PSAMB.scaffold2421size23343.g17789.t1"/>
    <property type="gene ID" value="PSAMB.scaffold2421size23343.g17789"/>
</dbReference>
<feature type="region of interest" description="Disordered" evidence="1">
    <location>
        <begin position="74"/>
        <end position="103"/>
    </location>
</feature>
<evidence type="ECO:0000256" key="1">
    <source>
        <dbReference type="SAM" id="MobiDB-lite"/>
    </source>
</evidence>
<sequence length="371" mass="40110">MAATPTQGGRQSRSSVPIFIADQLNYSPTPKPVSAQSSPAPVKSSARINASQSVLGPSPILTSNHSFAAAVTFASPPSPRQIHRRRPPPSSTAPATSANKPRAPYAAALQDLANCNQQAYADECGAQVGEEICEFSGLMVKNFMPETQSCSVQCSTQQTSMMRRILPNYVIEENVNIVDVEEAMENDCDPTKFRQCAGAFKKGLGLHGKGVRSVIAGLKSIVDKEGKQGFQRICSAGAQFGKCGGGECTTIESLVTKLNMSKADAVMLNVTVFSLTYECSHPVFTQNFDCLVQTEKAKKHVIKRCEKRFIKEMKLHPGIPCKAAQQLMECTVSPFKRACGAPAAEGLCEFEKKYIETYLPHVKGCPLHCNV</sequence>
<proteinExistence type="predicted"/>
<feature type="compositionally biased region" description="Polar residues" evidence="1">
    <location>
        <begin position="24"/>
        <end position="39"/>
    </location>
</feature>
<dbReference type="Proteomes" id="UP000887566">
    <property type="component" value="Unplaced"/>
</dbReference>
<dbReference type="PANTHER" id="PTHR35014:SF1">
    <property type="entry name" value="INFECTION RESPONSE PROTEIN"/>
    <property type="match status" value="1"/>
</dbReference>
<feature type="region of interest" description="Disordered" evidence="1">
    <location>
        <begin position="1"/>
        <end position="48"/>
    </location>
</feature>
<protein>
    <submittedName>
        <fullName evidence="3">Uncharacterized protein</fullName>
    </submittedName>
</protein>
<evidence type="ECO:0000313" key="2">
    <source>
        <dbReference type="Proteomes" id="UP000887566"/>
    </source>
</evidence>